<organism evidence="1 2">
    <name type="scientific">Rugosimonospora acidiphila</name>
    <dbReference type="NCBI Taxonomy" id="556531"/>
    <lineage>
        <taxon>Bacteria</taxon>
        <taxon>Bacillati</taxon>
        <taxon>Actinomycetota</taxon>
        <taxon>Actinomycetes</taxon>
        <taxon>Micromonosporales</taxon>
        <taxon>Micromonosporaceae</taxon>
        <taxon>Rugosimonospora</taxon>
    </lineage>
</organism>
<evidence type="ECO:0000313" key="1">
    <source>
        <dbReference type="EMBL" id="GAA5182574.1"/>
    </source>
</evidence>
<sequence length="75" mass="7680">MADVSMEIIRLVGGWRPSIVAVIIASKVPSGATAVALNASVTQPTSDGCLAVYPPAGRGTFSPHHGEPAVLLWPS</sequence>
<dbReference type="EMBL" id="BAABJQ010000004">
    <property type="protein sequence ID" value="GAA5182574.1"/>
    <property type="molecule type" value="Genomic_DNA"/>
</dbReference>
<gene>
    <name evidence="1" type="ORF">GCM10023322_19870</name>
</gene>
<keyword evidence="2" id="KW-1185">Reference proteome</keyword>
<name>A0ABP9RPY6_9ACTN</name>
<evidence type="ECO:0000313" key="2">
    <source>
        <dbReference type="Proteomes" id="UP001501570"/>
    </source>
</evidence>
<proteinExistence type="predicted"/>
<protein>
    <submittedName>
        <fullName evidence="1">Uncharacterized protein</fullName>
    </submittedName>
</protein>
<dbReference type="Proteomes" id="UP001501570">
    <property type="component" value="Unassembled WGS sequence"/>
</dbReference>
<reference evidence="2" key="1">
    <citation type="journal article" date="2019" name="Int. J. Syst. Evol. Microbiol.">
        <title>The Global Catalogue of Microorganisms (GCM) 10K type strain sequencing project: providing services to taxonomists for standard genome sequencing and annotation.</title>
        <authorList>
            <consortium name="The Broad Institute Genomics Platform"/>
            <consortium name="The Broad Institute Genome Sequencing Center for Infectious Disease"/>
            <person name="Wu L."/>
            <person name="Ma J."/>
        </authorList>
    </citation>
    <scope>NUCLEOTIDE SEQUENCE [LARGE SCALE GENOMIC DNA]</scope>
    <source>
        <strain evidence="2">JCM 18304</strain>
    </source>
</reference>
<comment type="caution">
    <text evidence="1">The sequence shown here is derived from an EMBL/GenBank/DDBJ whole genome shotgun (WGS) entry which is preliminary data.</text>
</comment>
<accession>A0ABP9RPY6</accession>